<evidence type="ECO:0000256" key="1">
    <source>
        <dbReference type="ARBA" id="ARBA00004651"/>
    </source>
</evidence>
<name>A0A5B7WQX0_9MICC</name>
<evidence type="ECO:0000313" key="8">
    <source>
        <dbReference type="Proteomes" id="UP000307000"/>
    </source>
</evidence>
<dbReference type="AlphaFoldDB" id="A0A5B7WQX0"/>
<evidence type="ECO:0000256" key="4">
    <source>
        <dbReference type="ARBA" id="ARBA00022989"/>
    </source>
</evidence>
<protein>
    <submittedName>
        <fullName evidence="7">Uncharacterized protein</fullName>
    </submittedName>
</protein>
<keyword evidence="4 6" id="KW-1133">Transmembrane helix</keyword>
<dbReference type="RefSeq" id="WP_138925672.1">
    <property type="nucleotide sequence ID" value="NZ_CP034412.1"/>
</dbReference>
<keyword evidence="5 6" id="KW-0472">Membrane</keyword>
<proteinExistence type="predicted"/>
<sequence length="400" mass="43409">MTSSASPRKAPEVLQAFSRAVREFFRNNGLDSAASLSYFMVLALFPGVLALVSLLALVGASQGATEAILEILHQALNPQGHEHLGEDAQQVMDMAEQLLTGLAAETSGTSLTIFLGIAGALWSTSGYVNAFSRAMNRLYKVQEGRPQWKRRPQMLGITILIMIVMVVSFALLVTSGPVARGIGNVVGLGDQFATVLNWLKPPTMFVMALLVLALLYYFTPNVKRPFKWFSTGTISALVVLGLSVGGFSFYIANFASYSATYGAIGGVIILVVACWIINIALLMGAVVDVEFSRLSQLRKGVAADEELQYPVRDDTLFARRELSNFRDLVHAQQIRIQHGGDPLESADGSMLPQHKSHHRLIFAAGAATAAWLGMRHLIRKHEASADPAASSDQQDETAYR</sequence>
<dbReference type="GO" id="GO:0005886">
    <property type="term" value="C:plasma membrane"/>
    <property type="evidence" value="ECO:0007669"/>
    <property type="project" value="UniProtKB-SubCell"/>
</dbReference>
<keyword evidence="2" id="KW-1003">Cell membrane</keyword>
<feature type="transmembrane region" description="Helical" evidence="6">
    <location>
        <begin position="263"/>
        <end position="289"/>
    </location>
</feature>
<evidence type="ECO:0000256" key="3">
    <source>
        <dbReference type="ARBA" id="ARBA00022692"/>
    </source>
</evidence>
<dbReference type="KEGG" id="gcr:GcLGCM259_0514"/>
<dbReference type="EMBL" id="CP034412">
    <property type="protein sequence ID" value="QCY46279.1"/>
    <property type="molecule type" value="Genomic_DNA"/>
</dbReference>
<dbReference type="NCBIfam" id="TIGR00765">
    <property type="entry name" value="yihY_not_rbn"/>
    <property type="match status" value="1"/>
</dbReference>
<evidence type="ECO:0000256" key="2">
    <source>
        <dbReference type="ARBA" id="ARBA00022475"/>
    </source>
</evidence>
<dbReference type="PANTHER" id="PTHR30213:SF0">
    <property type="entry name" value="UPF0761 MEMBRANE PROTEIN YIHY"/>
    <property type="match status" value="1"/>
</dbReference>
<dbReference type="Proteomes" id="UP000307000">
    <property type="component" value="Chromosome"/>
</dbReference>
<evidence type="ECO:0000313" key="7">
    <source>
        <dbReference type="EMBL" id="QCY46279.1"/>
    </source>
</evidence>
<dbReference type="PANTHER" id="PTHR30213">
    <property type="entry name" value="INNER MEMBRANE PROTEIN YHJD"/>
    <property type="match status" value="1"/>
</dbReference>
<dbReference type="Pfam" id="PF03631">
    <property type="entry name" value="Virul_fac_BrkB"/>
    <property type="match status" value="1"/>
</dbReference>
<evidence type="ECO:0000256" key="6">
    <source>
        <dbReference type="SAM" id="Phobius"/>
    </source>
</evidence>
<reference evidence="7 8" key="1">
    <citation type="submission" date="2018-12" db="EMBL/GenBank/DDBJ databases">
        <title>Complete Genome Sequence of Glutamicibacter creatinolyticus strain LGCM259,isolated from an abscess of a 12-year-old mare in Italy.</title>
        <authorList>
            <person name="Santos R.G."/>
            <person name="Silva A.L."/>
            <person name="Seyffert N."/>
            <person name="Castro T.L.P."/>
            <person name="Attili A.R."/>
            <person name="Rifici C."/>
            <person name="Mazzullo G."/>
            <person name="Brenig B."/>
            <person name="Venanzi F."/>
            <person name="Azevedo V."/>
        </authorList>
    </citation>
    <scope>NUCLEOTIDE SEQUENCE [LARGE SCALE GENOMIC DNA]</scope>
    <source>
        <strain evidence="7 8">LGCM 259</strain>
    </source>
</reference>
<comment type="subcellular location">
    <subcellularLocation>
        <location evidence="1">Cell membrane</location>
        <topology evidence="1">Multi-pass membrane protein</topology>
    </subcellularLocation>
</comment>
<gene>
    <name evidence="7" type="ORF">GcLGCM259_0514</name>
</gene>
<feature type="transmembrane region" description="Helical" evidence="6">
    <location>
        <begin position="111"/>
        <end position="132"/>
    </location>
</feature>
<feature type="transmembrane region" description="Helical" evidence="6">
    <location>
        <begin position="36"/>
        <end position="60"/>
    </location>
</feature>
<feature type="transmembrane region" description="Helical" evidence="6">
    <location>
        <begin position="229"/>
        <end position="251"/>
    </location>
</feature>
<evidence type="ECO:0000256" key="5">
    <source>
        <dbReference type="ARBA" id="ARBA00023136"/>
    </source>
</evidence>
<keyword evidence="3 6" id="KW-0812">Transmembrane</keyword>
<accession>A0A5B7WQX0</accession>
<organism evidence="7 8">
    <name type="scientific">Glutamicibacter creatinolyticus</name>
    <dbReference type="NCBI Taxonomy" id="162496"/>
    <lineage>
        <taxon>Bacteria</taxon>
        <taxon>Bacillati</taxon>
        <taxon>Actinomycetota</taxon>
        <taxon>Actinomycetes</taxon>
        <taxon>Micrococcales</taxon>
        <taxon>Micrococcaceae</taxon>
        <taxon>Glutamicibacter</taxon>
    </lineage>
</organism>
<feature type="transmembrane region" description="Helical" evidence="6">
    <location>
        <begin position="198"/>
        <end position="217"/>
    </location>
</feature>
<dbReference type="InterPro" id="IPR017039">
    <property type="entry name" value="Virul_fac_BrkB"/>
</dbReference>
<feature type="transmembrane region" description="Helical" evidence="6">
    <location>
        <begin position="153"/>
        <end position="178"/>
    </location>
</feature>
<keyword evidence="8" id="KW-1185">Reference proteome</keyword>